<evidence type="ECO:0000313" key="2">
    <source>
        <dbReference type="Proteomes" id="UP000265520"/>
    </source>
</evidence>
<name>A0A392U3S2_9FABA</name>
<organism evidence="1 2">
    <name type="scientific">Trifolium medium</name>
    <dbReference type="NCBI Taxonomy" id="97028"/>
    <lineage>
        <taxon>Eukaryota</taxon>
        <taxon>Viridiplantae</taxon>
        <taxon>Streptophyta</taxon>
        <taxon>Embryophyta</taxon>
        <taxon>Tracheophyta</taxon>
        <taxon>Spermatophyta</taxon>
        <taxon>Magnoliopsida</taxon>
        <taxon>eudicotyledons</taxon>
        <taxon>Gunneridae</taxon>
        <taxon>Pentapetalae</taxon>
        <taxon>rosids</taxon>
        <taxon>fabids</taxon>
        <taxon>Fabales</taxon>
        <taxon>Fabaceae</taxon>
        <taxon>Papilionoideae</taxon>
        <taxon>50 kb inversion clade</taxon>
        <taxon>NPAAA clade</taxon>
        <taxon>Hologalegina</taxon>
        <taxon>IRL clade</taxon>
        <taxon>Trifolieae</taxon>
        <taxon>Trifolium</taxon>
    </lineage>
</organism>
<evidence type="ECO:0000313" key="1">
    <source>
        <dbReference type="EMBL" id="MCI68113.1"/>
    </source>
</evidence>
<dbReference type="EMBL" id="LXQA010730820">
    <property type="protein sequence ID" value="MCI68113.1"/>
    <property type="molecule type" value="Genomic_DNA"/>
</dbReference>
<keyword evidence="2" id="KW-1185">Reference proteome</keyword>
<accession>A0A392U3S2</accession>
<protein>
    <submittedName>
        <fullName evidence="1">Uncharacterized protein</fullName>
    </submittedName>
</protein>
<dbReference type="Proteomes" id="UP000265520">
    <property type="component" value="Unassembled WGS sequence"/>
</dbReference>
<comment type="caution">
    <text evidence="1">The sequence shown here is derived from an EMBL/GenBank/DDBJ whole genome shotgun (WGS) entry which is preliminary data.</text>
</comment>
<dbReference type="AlphaFoldDB" id="A0A392U3S2"/>
<reference evidence="1 2" key="1">
    <citation type="journal article" date="2018" name="Front. Plant Sci.">
        <title>Red Clover (Trifolium pratense) and Zigzag Clover (T. medium) - A Picture of Genomic Similarities and Differences.</title>
        <authorList>
            <person name="Dluhosova J."/>
            <person name="Istvanek J."/>
            <person name="Nedelnik J."/>
            <person name="Repkova J."/>
        </authorList>
    </citation>
    <scope>NUCLEOTIDE SEQUENCE [LARGE SCALE GENOMIC DNA]</scope>
    <source>
        <strain evidence="2">cv. 10/8</strain>
        <tissue evidence="1">Leaf</tissue>
    </source>
</reference>
<feature type="non-terminal residue" evidence="1">
    <location>
        <position position="1"/>
    </location>
</feature>
<proteinExistence type="predicted"/>
<sequence length="58" mass="6522">RLQGPDITERIASGGQDLVRFKRLDLRSEPSCPPMLTECLRPSVGEQIEGLSRLSKER</sequence>